<feature type="transmembrane region" description="Helical" evidence="2">
    <location>
        <begin position="347"/>
        <end position="366"/>
    </location>
</feature>
<dbReference type="OrthoDB" id="1730117at2759"/>
<comment type="similarity">
    <text evidence="1">Belongs to the major facilitator superfamily.</text>
</comment>
<feature type="transmembrane region" description="Helical" evidence="2">
    <location>
        <begin position="197"/>
        <end position="218"/>
    </location>
</feature>
<gene>
    <name evidence="3" type="ORF">G9C98_003620</name>
</gene>
<keyword evidence="4" id="KW-1185">Reference proteome</keyword>
<dbReference type="AlphaFoldDB" id="A0A8J5QRR5"/>
<feature type="transmembrane region" description="Helical" evidence="2">
    <location>
        <begin position="238"/>
        <end position="258"/>
    </location>
</feature>
<dbReference type="InterPro" id="IPR039672">
    <property type="entry name" value="MFS_2"/>
</dbReference>
<protein>
    <recommendedName>
        <fullName evidence="5">Major facilitator superfamily domain-containing protein 12-like</fullName>
    </recommendedName>
</protein>
<evidence type="ECO:0000313" key="3">
    <source>
        <dbReference type="EMBL" id="KAG8039313.1"/>
    </source>
</evidence>
<feature type="transmembrane region" description="Helical" evidence="2">
    <location>
        <begin position="311"/>
        <end position="335"/>
    </location>
</feature>
<dbReference type="GO" id="GO:0008643">
    <property type="term" value="P:carbohydrate transport"/>
    <property type="evidence" value="ECO:0007669"/>
    <property type="project" value="InterPro"/>
</dbReference>
<feature type="transmembrane region" description="Helical" evidence="2">
    <location>
        <begin position="477"/>
        <end position="496"/>
    </location>
</feature>
<proteinExistence type="inferred from homology"/>
<dbReference type="GO" id="GO:0015293">
    <property type="term" value="F:symporter activity"/>
    <property type="evidence" value="ECO:0007669"/>
    <property type="project" value="InterPro"/>
</dbReference>
<reference evidence="3" key="2">
    <citation type="submission" date="2021-04" db="EMBL/GenBank/DDBJ databases">
        <title>Genome-wide patterns of bracovirus chromosomal integration into multiple host tissues during parasitism.</title>
        <authorList>
            <person name="Chebbi M.A.C."/>
        </authorList>
    </citation>
    <scope>NUCLEOTIDE SEQUENCE</scope>
    <source>
        <tissue evidence="3">Whole body</tissue>
    </source>
</reference>
<name>A0A8J5QRR5_9HYME</name>
<dbReference type="PANTHER" id="PTHR11328">
    <property type="entry name" value="MAJOR FACILITATOR SUPERFAMILY DOMAIN-CONTAINING PROTEIN"/>
    <property type="match status" value="1"/>
</dbReference>
<evidence type="ECO:0000313" key="4">
    <source>
        <dbReference type="Proteomes" id="UP000729913"/>
    </source>
</evidence>
<evidence type="ECO:0000256" key="1">
    <source>
        <dbReference type="ARBA" id="ARBA00008335"/>
    </source>
</evidence>
<feature type="transmembrane region" description="Helical" evidence="2">
    <location>
        <begin position="94"/>
        <end position="114"/>
    </location>
</feature>
<dbReference type="Proteomes" id="UP000729913">
    <property type="component" value="Unassembled WGS sequence"/>
</dbReference>
<feature type="transmembrane region" description="Helical" evidence="2">
    <location>
        <begin position="126"/>
        <end position="146"/>
    </location>
</feature>
<keyword evidence="2" id="KW-0472">Membrane</keyword>
<dbReference type="GO" id="GO:0005886">
    <property type="term" value="C:plasma membrane"/>
    <property type="evidence" value="ECO:0007669"/>
    <property type="project" value="TreeGrafter"/>
</dbReference>
<feature type="transmembrane region" description="Helical" evidence="2">
    <location>
        <begin position="158"/>
        <end position="185"/>
    </location>
</feature>
<feature type="transmembrane region" description="Helical" evidence="2">
    <location>
        <begin position="401"/>
        <end position="425"/>
    </location>
</feature>
<feature type="transmembrane region" description="Helical" evidence="2">
    <location>
        <begin position="61"/>
        <end position="82"/>
    </location>
</feature>
<dbReference type="Pfam" id="PF13347">
    <property type="entry name" value="MFS_2"/>
    <property type="match status" value="1"/>
</dbReference>
<keyword evidence="2" id="KW-1133">Transmembrane helix</keyword>
<accession>A0A8J5QRR5</accession>
<reference evidence="3" key="1">
    <citation type="submission" date="2020-03" db="EMBL/GenBank/DDBJ databases">
        <authorList>
            <person name="Chebbi M.A."/>
            <person name="Drezen J.M."/>
        </authorList>
    </citation>
    <scope>NUCLEOTIDE SEQUENCE</scope>
    <source>
        <tissue evidence="3">Whole body</tissue>
    </source>
</reference>
<evidence type="ECO:0008006" key="5">
    <source>
        <dbReference type="Google" id="ProtNLM"/>
    </source>
</evidence>
<keyword evidence="2" id="KW-0812">Transmembrane</keyword>
<comment type="caution">
    <text evidence="3">The sequence shown here is derived from an EMBL/GenBank/DDBJ whole genome shotgun (WGS) entry which is preliminary data.</text>
</comment>
<dbReference type="EMBL" id="JAAOIC020000039">
    <property type="protein sequence ID" value="KAG8039313.1"/>
    <property type="molecule type" value="Genomic_DNA"/>
</dbReference>
<dbReference type="PANTHER" id="PTHR11328:SF49">
    <property type="entry name" value="MAJOR FACILITATOR SUPERFAMILY DOMAIN-CONTAINING PROTEIN 12-LIKE PROTEIN"/>
    <property type="match status" value="1"/>
</dbReference>
<feature type="transmembrane region" description="Helical" evidence="2">
    <location>
        <begin position="378"/>
        <end position="395"/>
    </location>
</feature>
<feature type="transmembrane region" description="Helical" evidence="2">
    <location>
        <begin position="437"/>
        <end position="457"/>
    </location>
</feature>
<evidence type="ECO:0000256" key="2">
    <source>
        <dbReference type="SAM" id="Phobius"/>
    </source>
</evidence>
<organism evidence="3 4">
    <name type="scientific">Cotesia typhae</name>
    <dbReference type="NCBI Taxonomy" id="2053667"/>
    <lineage>
        <taxon>Eukaryota</taxon>
        <taxon>Metazoa</taxon>
        <taxon>Ecdysozoa</taxon>
        <taxon>Arthropoda</taxon>
        <taxon>Hexapoda</taxon>
        <taxon>Insecta</taxon>
        <taxon>Pterygota</taxon>
        <taxon>Neoptera</taxon>
        <taxon>Endopterygota</taxon>
        <taxon>Hymenoptera</taxon>
        <taxon>Apocrita</taxon>
        <taxon>Ichneumonoidea</taxon>
        <taxon>Braconidae</taxon>
        <taxon>Microgastrinae</taxon>
        <taxon>Cotesia</taxon>
    </lineage>
</organism>
<sequence>MFFITKKLFKIIKIKTKLKLVRNYLLKTMKSVIILTSMENIVSEESSPLLIIKKISFFTKLSYSLGHVFNDLAAAMWFSYTLLYLQRITKLEPLTAGALLLLGQLVDALMTPIFGILVDKYNKKKFWHIIGSILVALSFPVIFGNFLQNIKNNNISMIFYIVSIIIFQTGWAAVQISHLSMIPILTNLPLVRAELTAIRYSAQVTAAVFLFIVTWIVLPTNENSIIKLSDQDDIKFRNIVIIVTTCGVTATILFHISLKSHLLEYNQGNNIIDSPTNDKKLSKNDLYDNNNSSTIISSTTATKKSNIGIKVLIRVALLYVASRLFITLATVYLPLYIEETDVGGKQALATVPLVSYIASFVSALTLKYINKSFGTKICYLLGSLIGIIGAAVTKFGGNYEIIIYLIAIFIGIASSITMVTALSITADFIGIKTENSALIYSIVTFLDKIITGLVVVFIEKWRCLDKESCLNYNRDTLAVVCCGSMILGVVALISLLRR</sequence>